<feature type="region of interest" description="Disordered" evidence="1">
    <location>
        <begin position="38"/>
        <end position="71"/>
    </location>
</feature>
<reference evidence="2 3" key="1">
    <citation type="submission" date="2019-07" db="EMBL/GenBank/DDBJ databases">
        <title>De Novo Assembly of kiwifruit Actinidia rufa.</title>
        <authorList>
            <person name="Sugita-Konishi S."/>
            <person name="Sato K."/>
            <person name="Mori E."/>
            <person name="Abe Y."/>
            <person name="Kisaki G."/>
            <person name="Hamano K."/>
            <person name="Suezawa K."/>
            <person name="Otani M."/>
            <person name="Fukuda T."/>
            <person name="Manabe T."/>
            <person name="Gomi K."/>
            <person name="Tabuchi M."/>
            <person name="Akimitsu K."/>
            <person name="Kataoka I."/>
        </authorList>
    </citation>
    <scope>NUCLEOTIDE SEQUENCE [LARGE SCALE GENOMIC DNA]</scope>
    <source>
        <strain evidence="3">cv. Fuchu</strain>
    </source>
</reference>
<accession>A0A7J0EAV2</accession>
<dbReference type="PANTHER" id="PTHR33356">
    <property type="entry name" value="TIP41-LIKE PROTEIN"/>
    <property type="match status" value="1"/>
</dbReference>
<dbReference type="EMBL" id="BJWL01000003">
    <property type="protein sequence ID" value="GFY83588.1"/>
    <property type="molecule type" value="Genomic_DNA"/>
</dbReference>
<dbReference type="OrthoDB" id="1060058at2759"/>
<organism evidence="2 3">
    <name type="scientific">Actinidia rufa</name>
    <dbReference type="NCBI Taxonomy" id="165716"/>
    <lineage>
        <taxon>Eukaryota</taxon>
        <taxon>Viridiplantae</taxon>
        <taxon>Streptophyta</taxon>
        <taxon>Embryophyta</taxon>
        <taxon>Tracheophyta</taxon>
        <taxon>Spermatophyta</taxon>
        <taxon>Magnoliopsida</taxon>
        <taxon>eudicotyledons</taxon>
        <taxon>Gunneridae</taxon>
        <taxon>Pentapetalae</taxon>
        <taxon>asterids</taxon>
        <taxon>Ericales</taxon>
        <taxon>Actinidiaceae</taxon>
        <taxon>Actinidia</taxon>
    </lineage>
</organism>
<gene>
    <name evidence="2" type="ORF">Acr_03g0003620</name>
</gene>
<feature type="region of interest" description="Disordered" evidence="1">
    <location>
        <begin position="285"/>
        <end position="307"/>
    </location>
</feature>
<sequence>MADTVDGRGLLMNKENFNNWVPNFAFPAEFPYDFEPYDSSSENSPVDSVVSSTETERDSPAELTRELARSSLQEEKPRISIFAPLNLKVASPPATVLGGKIESRNVVYAAAEQAVRWKMNGGGPPKGIGLLGPHRNLSPVHDPPPPVKNTMIGFYANEACERGPIVEATAFFHIGKTKQRGLILPAKPISAKLDVSKQRGESIFFGGGFESNARYVPPLQILHHNQRPLHGGSAVGAAVVHGRSRVRRECVGTGVFLPRRYAKTSESRKKPDALMNSRKAILTQQKQSLRPERVTSHELSLPQEWTY</sequence>
<evidence type="ECO:0000313" key="3">
    <source>
        <dbReference type="Proteomes" id="UP000585474"/>
    </source>
</evidence>
<feature type="compositionally biased region" description="Basic and acidic residues" evidence="1">
    <location>
        <begin position="54"/>
        <end position="71"/>
    </location>
</feature>
<comment type="caution">
    <text evidence="2">The sequence shown here is derived from an EMBL/GenBank/DDBJ whole genome shotgun (WGS) entry which is preliminary data.</text>
</comment>
<keyword evidence="3" id="KW-1185">Reference proteome</keyword>
<dbReference type="Proteomes" id="UP000585474">
    <property type="component" value="Unassembled WGS sequence"/>
</dbReference>
<protein>
    <submittedName>
        <fullName evidence="2">Uncharacterized protein</fullName>
    </submittedName>
</protein>
<evidence type="ECO:0000256" key="1">
    <source>
        <dbReference type="SAM" id="MobiDB-lite"/>
    </source>
</evidence>
<evidence type="ECO:0000313" key="2">
    <source>
        <dbReference type="EMBL" id="GFY83588.1"/>
    </source>
</evidence>
<dbReference type="PANTHER" id="PTHR33356:SF17">
    <property type="entry name" value="TPX2 CENTRAL DOMAIN-CONTAINING PROTEIN"/>
    <property type="match status" value="1"/>
</dbReference>
<proteinExistence type="predicted"/>
<dbReference type="AlphaFoldDB" id="A0A7J0EAV2"/>
<feature type="compositionally biased region" description="Polar residues" evidence="1">
    <location>
        <begin position="38"/>
        <end position="53"/>
    </location>
</feature>
<name>A0A7J0EAV2_9ERIC</name>